<sequence>MNRVAFLTGLGRGAKILAICVVFTGLALLLQSLHLPSELYNSRTRTSNSEIAHLAPKKPANTTVSALVFYGRKDRVSCLRCYLERNLVENGGWLDEVLWVVNTDNEGDLSYLNEIIESNPAVHRKLVIPGDKLWVYSYYKAWQRLDRGKYYVKVDDDILTGIFIFSSGWPTMRSLGSSRKKIARPQDLVVSANIINNPPLGFMHYHMGALHPYFPDTGSPAHINASTPWKPSQHPYWEGPANYTWPLDKKPPHKNHRWLRVQNENMMSQTPAAELTYDVWGPSYESWAIAAQMHYSLLENIERNRLDVYKFGTWDMHGHRIRINFMCFYADDILDTDVENWPKNRGDEDMVVLDLPKQLNRFFANILREAVTIEGRALGAHFQYSDQGDLVDTDLLKRYKGLADERAYLPQSQHIEVNAPCNRDRAILMTESWERADIGLPPPRKFPDPTRWKL</sequence>
<organism evidence="1 2">
    <name type="scientific">Purpureocillium lilacinum</name>
    <name type="common">Paecilomyces lilacinus</name>
    <dbReference type="NCBI Taxonomy" id="33203"/>
    <lineage>
        <taxon>Eukaryota</taxon>
        <taxon>Fungi</taxon>
        <taxon>Dikarya</taxon>
        <taxon>Ascomycota</taxon>
        <taxon>Pezizomycotina</taxon>
        <taxon>Sordariomycetes</taxon>
        <taxon>Hypocreomycetidae</taxon>
        <taxon>Hypocreales</taxon>
        <taxon>Ophiocordycipitaceae</taxon>
        <taxon>Purpureocillium</taxon>
    </lineage>
</organism>
<reference evidence="1" key="1">
    <citation type="submission" date="2024-12" db="EMBL/GenBank/DDBJ databases">
        <title>Comparative genomics and development of molecular markers within Purpureocillium lilacinum and among Purpureocillium species.</title>
        <authorList>
            <person name="Yeh Z.-Y."/>
            <person name="Ni N.-T."/>
            <person name="Lo P.-H."/>
            <person name="Mushyakhwo K."/>
            <person name="Lin C.-F."/>
            <person name="Nai Y.-S."/>
        </authorList>
    </citation>
    <scope>NUCLEOTIDE SEQUENCE</scope>
    <source>
        <strain evidence="1">NCHU-NPUST-175</strain>
    </source>
</reference>
<accession>A0ACC4DYL5</accession>
<dbReference type="Proteomes" id="UP001638806">
    <property type="component" value="Unassembled WGS sequence"/>
</dbReference>
<protein>
    <submittedName>
        <fullName evidence="1">Uncharacterized protein</fullName>
    </submittedName>
</protein>
<gene>
    <name evidence="1" type="ORF">ACCO45_006254</name>
</gene>
<name>A0ACC4DYL5_PURLI</name>
<proteinExistence type="predicted"/>
<keyword evidence="2" id="KW-1185">Reference proteome</keyword>
<dbReference type="EMBL" id="JBGNUJ010000004">
    <property type="protein sequence ID" value="KAL3961137.1"/>
    <property type="molecule type" value="Genomic_DNA"/>
</dbReference>
<evidence type="ECO:0000313" key="1">
    <source>
        <dbReference type="EMBL" id="KAL3961137.1"/>
    </source>
</evidence>
<comment type="caution">
    <text evidence="1">The sequence shown here is derived from an EMBL/GenBank/DDBJ whole genome shotgun (WGS) entry which is preliminary data.</text>
</comment>
<evidence type="ECO:0000313" key="2">
    <source>
        <dbReference type="Proteomes" id="UP001638806"/>
    </source>
</evidence>